<dbReference type="GO" id="GO:0016747">
    <property type="term" value="F:acyltransferase activity, transferring groups other than amino-acyl groups"/>
    <property type="evidence" value="ECO:0007669"/>
    <property type="project" value="InterPro"/>
</dbReference>
<evidence type="ECO:0000313" key="2">
    <source>
        <dbReference type="EMBL" id="NDW47618.1"/>
    </source>
</evidence>
<accession>A0A6B2NVZ0</accession>
<reference evidence="2" key="1">
    <citation type="submission" date="2020-02" db="EMBL/GenBank/DDBJ databases">
        <title>Delineation of the pyrene-degrading pathway in Roseobacter clade bacteria by genomic analysis.</title>
        <authorList>
            <person name="Zhou H."/>
            <person name="Wang H."/>
        </authorList>
    </citation>
    <scope>NUCLEOTIDE SEQUENCE</scope>
    <source>
        <strain evidence="2">PrR005</strain>
    </source>
</reference>
<dbReference type="SUPFAM" id="SSF55729">
    <property type="entry name" value="Acyl-CoA N-acyltransferases (Nat)"/>
    <property type="match status" value="1"/>
</dbReference>
<protein>
    <submittedName>
        <fullName evidence="2">GNAT family N-acetyltransferase</fullName>
    </submittedName>
</protein>
<sequence>MIRSIPILNTARLRLAGMRPEDFDRYARMWADPDVVQFIGGRPKTRGEAWEAFLRNAGHWQMTGFGQWGVILQKTRELIGQAGFFYTSRDLGEDFDPYPEAGWVLSPEMQGLGLGREAVQAAHDWFDRIIPGRLVAMVSPENERSLRLAGALGYREMRRSEFGGDPVVLLRRDGPPAHN</sequence>
<dbReference type="AlphaFoldDB" id="A0A6B2NVZ0"/>
<dbReference type="PANTHER" id="PTHR43792">
    <property type="entry name" value="GNAT FAMILY, PUTATIVE (AFU_ORTHOLOGUE AFUA_3G00765)-RELATED-RELATED"/>
    <property type="match status" value="1"/>
</dbReference>
<dbReference type="PANTHER" id="PTHR43792:SF1">
    <property type="entry name" value="N-ACETYLTRANSFERASE DOMAIN-CONTAINING PROTEIN"/>
    <property type="match status" value="1"/>
</dbReference>
<dbReference type="RefSeq" id="WP_164132626.1">
    <property type="nucleotide sequence ID" value="NZ_JAAGOX010000055.1"/>
</dbReference>
<dbReference type="InterPro" id="IPR051531">
    <property type="entry name" value="N-acetyltransferase"/>
</dbReference>
<feature type="domain" description="N-acetyltransferase" evidence="1">
    <location>
        <begin position="13"/>
        <end position="175"/>
    </location>
</feature>
<keyword evidence="2" id="KW-0808">Transferase</keyword>
<proteinExistence type="predicted"/>
<dbReference type="EMBL" id="JAAGOX010000055">
    <property type="protein sequence ID" value="NDW47618.1"/>
    <property type="molecule type" value="Genomic_DNA"/>
</dbReference>
<dbReference type="InterPro" id="IPR016181">
    <property type="entry name" value="Acyl_CoA_acyltransferase"/>
</dbReference>
<gene>
    <name evidence="2" type="ORF">G0P99_21955</name>
</gene>
<comment type="caution">
    <text evidence="2">The sequence shown here is derived from an EMBL/GenBank/DDBJ whole genome shotgun (WGS) entry which is preliminary data.</text>
</comment>
<dbReference type="Pfam" id="PF13302">
    <property type="entry name" value="Acetyltransf_3"/>
    <property type="match status" value="1"/>
</dbReference>
<evidence type="ECO:0000259" key="1">
    <source>
        <dbReference type="PROSITE" id="PS51186"/>
    </source>
</evidence>
<organism evidence="2">
    <name type="scientific">Ruegeria sp. PrR005</name>
    <dbReference type="NCBI Taxonomy" id="2706882"/>
    <lineage>
        <taxon>Bacteria</taxon>
        <taxon>Pseudomonadati</taxon>
        <taxon>Pseudomonadota</taxon>
        <taxon>Alphaproteobacteria</taxon>
        <taxon>Rhodobacterales</taxon>
        <taxon>Roseobacteraceae</taxon>
        <taxon>Ruegeria</taxon>
    </lineage>
</organism>
<dbReference type="InterPro" id="IPR000182">
    <property type="entry name" value="GNAT_dom"/>
</dbReference>
<dbReference type="Gene3D" id="3.40.630.30">
    <property type="match status" value="1"/>
</dbReference>
<dbReference type="PROSITE" id="PS51186">
    <property type="entry name" value="GNAT"/>
    <property type="match status" value="1"/>
</dbReference>
<name>A0A6B2NVZ0_9RHOB</name>